<gene>
    <name evidence="9" type="ORF">ABL78_6247</name>
</gene>
<dbReference type="GO" id="GO:0072686">
    <property type="term" value="C:mitotic spindle"/>
    <property type="evidence" value="ECO:0007669"/>
    <property type="project" value="TreeGrafter"/>
</dbReference>
<evidence type="ECO:0000256" key="7">
    <source>
        <dbReference type="ARBA" id="ARBA00023273"/>
    </source>
</evidence>
<keyword evidence="3" id="KW-0677">Repeat</keyword>
<keyword evidence="7" id="KW-0966">Cell projection</keyword>
<dbReference type="OMA" id="SCGEEMM"/>
<evidence type="ECO:0000256" key="3">
    <source>
        <dbReference type="ARBA" id="ARBA00022737"/>
    </source>
</evidence>
<dbReference type="Gene3D" id="1.10.238.10">
    <property type="entry name" value="EF-hand"/>
    <property type="match status" value="1"/>
</dbReference>
<evidence type="ECO:0000256" key="6">
    <source>
        <dbReference type="ARBA" id="ARBA00023212"/>
    </source>
</evidence>
<keyword evidence="5" id="KW-0969">Cilium</keyword>
<dbReference type="PANTHER" id="PTHR12086">
    <property type="entry name" value="EF-HAND DOMAIN C-TERMINAL CONTAINING PROTEIN"/>
    <property type="match status" value="1"/>
</dbReference>
<dbReference type="Pfam" id="PF06565">
    <property type="entry name" value="DM10_dom"/>
    <property type="match status" value="3"/>
</dbReference>
<dbReference type="FunFam" id="2.30.29.170:FF:000002">
    <property type="entry name" value="EF-hand domain (C-terminal) containing 1"/>
    <property type="match status" value="1"/>
</dbReference>
<reference evidence="9 10" key="1">
    <citation type="journal article" date="2015" name="PLoS Pathog.">
        <title>Leptomonas seymouri: Adaptations to the Dixenous Life Cycle Analyzed by Genome Sequencing, Transcriptome Profiling and Co-infection with Leishmania donovani.</title>
        <authorList>
            <person name="Kraeva N."/>
            <person name="Butenko A."/>
            <person name="Hlavacova J."/>
            <person name="Kostygov A."/>
            <person name="Myskova J."/>
            <person name="Grybchuk D."/>
            <person name="Lestinova T."/>
            <person name="Votypka J."/>
            <person name="Volf P."/>
            <person name="Opperdoes F."/>
            <person name="Flegontov P."/>
            <person name="Lukes J."/>
            <person name="Yurchenko V."/>
        </authorList>
    </citation>
    <scope>NUCLEOTIDE SEQUENCE [LARGE SCALE GENOMIC DNA]</scope>
    <source>
        <strain evidence="9 10">ATCC 30220</strain>
    </source>
</reference>
<evidence type="ECO:0000256" key="5">
    <source>
        <dbReference type="ARBA" id="ARBA00023069"/>
    </source>
</evidence>
<comment type="subcellular location">
    <subcellularLocation>
        <location evidence="1">Cytoplasm</location>
        <location evidence="1">Cytoskeleton</location>
        <location evidence="1">Flagellum axoneme</location>
    </subcellularLocation>
</comment>
<sequence length="763" mass="86127">MAYQQSQQMKKEFRLPMVPGMSCGEEMMRRNYDRRQILGARADGATLVDGVPADRSLGGNNSSRQGMTTMANYANTAYATGMGGTGPAVHGAGEDLTSRVLCFYGYAIESVPESALETERVRKVILNFYLEDGTMSVTEPKQDNSGFPFPANLKRHIVPNPDGTPITAAQLKVGEPIRFYGRTYMLYDADAFTRNLLQVAGEEVPDALPVPKDAYATMRAIPVAKAHDVPSIAASSPFNTTLSAAQVRATQQFLENDRKVLRCDCTWDDTAGLYGTKHFLTLYYFLSDGSIALVEKDVQNSGRDPFPTFFSRQRIAKPTDPSGRFDSSTLGSVTFKENTNTVYYTEEDIRIGNVLHLFGRPVKIHDYNRFTKDYLAEKFGITEYAPLPGCLPPPFMPPSSLRREISEEEKRARHAEKHEELRRHRFADSVVKFFARLDNSKQDDAVRRFVLTVYPADNTIAIFEPVIRNSGIVGGKFLQRQKVRRPDGNYFEADDFYVGARVILNAYPFVILNSDAHSLHYMECNPEEFGHSDINRVVRKLQAMLRSRTTGLAEAFRLADENRKDGLEMEVFLSIMSRLKLDVTEQEILTVLRYFDKNNESYVSYEEVAGRILPEGDAVASDDRTWEAIYKESADHETQSFVIDQKEAEEKARQARENEMAVRGAARLLQLYDERRQLFMKEFHAITDYAKDSLIGSDEFRLCVRQKLEVTSIPSEELAALATKLFPKAAPRVTYEEFMRLVNGTSTYPHSLAAIAAKQQAKK</sequence>
<feature type="domain" description="DM10" evidence="8">
    <location>
        <begin position="257"/>
        <end position="379"/>
    </location>
</feature>
<dbReference type="Pfam" id="PF13499">
    <property type="entry name" value="EF-hand_7"/>
    <property type="match status" value="1"/>
</dbReference>
<dbReference type="Gene3D" id="2.30.29.170">
    <property type="match status" value="3"/>
</dbReference>
<dbReference type="GO" id="GO:0007052">
    <property type="term" value="P:mitotic spindle organization"/>
    <property type="evidence" value="ECO:0007669"/>
    <property type="project" value="TreeGrafter"/>
</dbReference>
<dbReference type="InterPro" id="IPR002048">
    <property type="entry name" value="EF_hand_dom"/>
</dbReference>
<dbReference type="PROSITE" id="PS51336">
    <property type="entry name" value="DM10"/>
    <property type="match status" value="3"/>
</dbReference>
<dbReference type="GO" id="GO:0005930">
    <property type="term" value="C:axoneme"/>
    <property type="evidence" value="ECO:0007669"/>
    <property type="project" value="TreeGrafter"/>
</dbReference>
<dbReference type="SUPFAM" id="SSF47473">
    <property type="entry name" value="EF-hand"/>
    <property type="match status" value="1"/>
</dbReference>
<evidence type="ECO:0000256" key="1">
    <source>
        <dbReference type="ARBA" id="ARBA00004611"/>
    </source>
</evidence>
<feature type="domain" description="DM10" evidence="8">
    <location>
        <begin position="97"/>
        <end position="201"/>
    </location>
</feature>
<proteinExistence type="predicted"/>
<dbReference type="FunFam" id="2.30.29.170:FF:000007">
    <property type="entry name" value="EF-Hand domain-Containing protein 1 homolog"/>
    <property type="match status" value="1"/>
</dbReference>
<evidence type="ECO:0000256" key="2">
    <source>
        <dbReference type="ARBA" id="ARBA00022490"/>
    </source>
</evidence>
<dbReference type="InterPro" id="IPR040193">
    <property type="entry name" value="EFHC1/EFHC2/EFHB"/>
</dbReference>
<evidence type="ECO:0000259" key="8">
    <source>
        <dbReference type="PROSITE" id="PS51336"/>
    </source>
</evidence>
<dbReference type="Proteomes" id="UP000038009">
    <property type="component" value="Unassembled WGS sequence"/>
</dbReference>
<dbReference type="EMBL" id="LJSK01000238">
    <property type="protein sequence ID" value="KPI84701.1"/>
    <property type="molecule type" value="Genomic_DNA"/>
</dbReference>
<keyword evidence="4" id="KW-0282">Flagellum</keyword>
<keyword evidence="2" id="KW-0963">Cytoplasm</keyword>
<dbReference type="InterPro" id="IPR011992">
    <property type="entry name" value="EF-hand-dom_pair"/>
</dbReference>
<dbReference type="OrthoDB" id="10255210at2759"/>
<dbReference type="GO" id="GO:0005509">
    <property type="term" value="F:calcium ion binding"/>
    <property type="evidence" value="ECO:0007669"/>
    <property type="project" value="InterPro"/>
</dbReference>
<dbReference type="InterPro" id="IPR006602">
    <property type="entry name" value="DM10_dom"/>
</dbReference>
<evidence type="ECO:0000256" key="4">
    <source>
        <dbReference type="ARBA" id="ARBA00022846"/>
    </source>
</evidence>
<keyword evidence="10" id="KW-1185">Reference proteome</keyword>
<organism evidence="9 10">
    <name type="scientific">Leptomonas seymouri</name>
    <dbReference type="NCBI Taxonomy" id="5684"/>
    <lineage>
        <taxon>Eukaryota</taxon>
        <taxon>Discoba</taxon>
        <taxon>Euglenozoa</taxon>
        <taxon>Kinetoplastea</taxon>
        <taxon>Metakinetoplastina</taxon>
        <taxon>Trypanosomatida</taxon>
        <taxon>Trypanosomatidae</taxon>
        <taxon>Leishmaniinae</taxon>
        <taxon>Leptomonas</taxon>
    </lineage>
</organism>
<dbReference type="GO" id="GO:0060285">
    <property type="term" value="P:cilium-dependent cell motility"/>
    <property type="evidence" value="ECO:0007669"/>
    <property type="project" value="TreeGrafter"/>
</dbReference>
<keyword evidence="6" id="KW-0206">Cytoskeleton</keyword>
<comment type="caution">
    <text evidence="9">The sequence shown here is derived from an EMBL/GenBank/DDBJ whole genome shotgun (WGS) entry which is preliminary data.</text>
</comment>
<accession>A0A0N1I3M2</accession>
<feature type="domain" description="DM10" evidence="8">
    <location>
        <begin position="427"/>
        <end position="526"/>
    </location>
</feature>
<protein>
    <recommendedName>
        <fullName evidence="8">DM10 domain-containing protein</fullName>
    </recommendedName>
</protein>
<dbReference type="GO" id="GO:0043014">
    <property type="term" value="F:alpha-tubulin binding"/>
    <property type="evidence" value="ECO:0007669"/>
    <property type="project" value="TreeGrafter"/>
</dbReference>
<dbReference type="VEuPathDB" id="TriTrypDB:Lsey_0238_0070"/>
<name>A0A0N1I3M2_LEPSE</name>
<dbReference type="PANTHER" id="PTHR12086:SF15">
    <property type="entry name" value="DM10 DOMAIN-CONTAINING PROTEIN"/>
    <property type="match status" value="1"/>
</dbReference>
<dbReference type="SMART" id="SM00676">
    <property type="entry name" value="DM10"/>
    <property type="match status" value="3"/>
</dbReference>
<evidence type="ECO:0000313" key="10">
    <source>
        <dbReference type="Proteomes" id="UP000038009"/>
    </source>
</evidence>
<evidence type="ECO:0000313" key="9">
    <source>
        <dbReference type="EMBL" id="KPI84701.1"/>
    </source>
</evidence>
<dbReference type="GO" id="GO:0000281">
    <property type="term" value="P:mitotic cytokinesis"/>
    <property type="evidence" value="ECO:0007669"/>
    <property type="project" value="TreeGrafter"/>
</dbReference>
<dbReference type="AlphaFoldDB" id="A0A0N1I3M2"/>